<dbReference type="RefSeq" id="WP_091404461.1">
    <property type="nucleotide sequence ID" value="NZ_FMYV01000006.1"/>
</dbReference>
<dbReference type="Proteomes" id="UP000199322">
    <property type="component" value="Unassembled WGS sequence"/>
</dbReference>
<gene>
    <name evidence="2" type="ORF">SAMN04488588_1551</name>
</gene>
<dbReference type="STRING" id="28234.SAMN04488588_1551"/>
<evidence type="ECO:0000313" key="3">
    <source>
        <dbReference type="Proteomes" id="UP000199322"/>
    </source>
</evidence>
<evidence type="ECO:0000313" key="2">
    <source>
        <dbReference type="EMBL" id="SDC67706.1"/>
    </source>
</evidence>
<dbReference type="EMBL" id="FMYV01000006">
    <property type="protein sequence ID" value="SDC67706.1"/>
    <property type="molecule type" value="Genomic_DNA"/>
</dbReference>
<keyword evidence="3" id="KW-1185">Reference proteome</keyword>
<dbReference type="AlphaFoldDB" id="A0A1G6NK57"/>
<organism evidence="2 3">
    <name type="scientific">Geotoga petraea</name>
    <dbReference type="NCBI Taxonomy" id="28234"/>
    <lineage>
        <taxon>Bacteria</taxon>
        <taxon>Thermotogati</taxon>
        <taxon>Thermotogota</taxon>
        <taxon>Thermotogae</taxon>
        <taxon>Petrotogales</taxon>
        <taxon>Petrotogaceae</taxon>
        <taxon>Geotoga</taxon>
    </lineage>
</organism>
<evidence type="ECO:0000256" key="1">
    <source>
        <dbReference type="SAM" id="Phobius"/>
    </source>
</evidence>
<accession>A0A1G6NK57</accession>
<sequence>MKNVNTKKNFFRIFLTFNIMVTIIIAIIIITFFYFFRSSVDIFDINNYSKLIISNISLKLDSIMKNYVNTSIFKGIPYGPIIKMEGNHIENKTKIQGLFYDIKAQEDTITVNYIYEGVHYTLIFDKKKLVEILLEQYNIDEEFFFTNQKGKFLAGSSSLFEEVNHERLSIRNELDQFKNKYLYFYEFDEYGISFFMKNSTVFQRLIMNNIHIFIILFLGIIILSIPMSLMLSSYFRKKLSKSSVSLIKGIADDDLDQVEESDIEEYRYYIREIKDIIKRKIENQESLEQSLGEMGYLYEIALRHNSVLVEIIGLIKEMLKYDFDETKLNKKLKSLERNKIIEKIDSEFYVVLKKDLLEINNYIKKFKSNKE</sequence>
<feature type="transmembrane region" description="Helical" evidence="1">
    <location>
        <begin position="12"/>
        <end position="36"/>
    </location>
</feature>
<name>A0A1G6NK57_9BACT</name>
<keyword evidence="1" id="KW-1133">Transmembrane helix</keyword>
<reference evidence="2 3" key="1">
    <citation type="submission" date="2016-10" db="EMBL/GenBank/DDBJ databases">
        <authorList>
            <person name="de Groot N.N."/>
        </authorList>
    </citation>
    <scope>NUCLEOTIDE SEQUENCE [LARGE SCALE GENOMIC DNA]</scope>
    <source>
        <strain evidence="2 3">WG14</strain>
    </source>
</reference>
<protein>
    <submittedName>
        <fullName evidence="2">Uncharacterized protein</fullName>
    </submittedName>
</protein>
<keyword evidence="1" id="KW-0812">Transmembrane</keyword>
<keyword evidence="1" id="KW-0472">Membrane</keyword>
<proteinExistence type="predicted"/>
<feature type="transmembrane region" description="Helical" evidence="1">
    <location>
        <begin position="210"/>
        <end position="231"/>
    </location>
</feature>